<comment type="caution">
    <text evidence="6">The sequence shown here is derived from an EMBL/GenBank/DDBJ whole genome shotgun (WGS) entry which is preliminary data.</text>
</comment>
<dbReference type="InterPro" id="IPR000014">
    <property type="entry name" value="PAS"/>
</dbReference>
<dbReference type="InterPro" id="IPR052155">
    <property type="entry name" value="Biofilm_reg_signaling"/>
</dbReference>
<dbReference type="InterPro" id="IPR001610">
    <property type="entry name" value="PAC"/>
</dbReference>
<dbReference type="SMART" id="SM00091">
    <property type="entry name" value="PAS"/>
    <property type="match status" value="2"/>
</dbReference>
<feature type="domain" description="PAS" evidence="2">
    <location>
        <begin position="368"/>
        <end position="438"/>
    </location>
</feature>
<dbReference type="InterPro" id="IPR043128">
    <property type="entry name" value="Rev_trsase/Diguanyl_cyclase"/>
</dbReference>
<proteinExistence type="predicted"/>
<dbReference type="InterPro" id="IPR005330">
    <property type="entry name" value="MHYT_dom"/>
</dbReference>
<evidence type="ECO:0000313" key="6">
    <source>
        <dbReference type="EMBL" id="MCU9614747.1"/>
    </source>
</evidence>
<dbReference type="Pfam" id="PF03707">
    <property type="entry name" value="MHYT"/>
    <property type="match status" value="2"/>
</dbReference>
<sequence length="669" mass="77227">MLNNLYEYIHMPLVIFAYLVGFFKSYVASSLIIRKGTKNWLLVSSVIMGGGIWAMHFIAMLSYQISIFVHYDFTLVFLSFAVAVIFSYFSFFIWNKDSNHIIFSGLFMGIGISIMHYLGMEAMHNNIAIQYNMVLVLFSIIIGTFFSIVAFAAFRKYVSDGYDVIRWKLSGSLFLGIGTVLLHYIGMKAITNIDHLHNHGLSIQRLQISNIMLGVIIGGFLLIVLLVVLLTSLIDERYTKKLQESEKSYRYLVEFSPEPIIVYQDGIIVFANDIAEKMLGYHSGYLIGRSIFDLVLPEYHQILKNRIDQLYKYERVKQTEIKIYASENKILDMEISSALILYNKKQSVEVFLRDVTERNMLEADLKRNEELYRFLTENSTDIISYMKPDGMFEYMSPSCEMFFDYTYEEFIGNNILNFLHPEEMGTITHLLKEARTNIDFANIIHRFRKRDGTYIWLETNTRTVRNPKRNLEGVLSISRDVTDRIEKEKELNDTIKVLQYLSYTDELTGIPNRRYFSERLISEWKIAKRQKLSLSALMIDIDYFKQFNDFYGHLHGDDCLIQIANVLKDTVHKAGAFIARYGGEEFIVLLPNTEETEVVAIGEMLLTNVRQLNIPNVTAQGDTPYVTISVGCATLLPNDRLAPEDLIHRADQALYKAKENGRNQVVVST</sequence>
<dbReference type="NCBIfam" id="TIGR00229">
    <property type="entry name" value="sensory_box"/>
    <property type="match status" value="2"/>
</dbReference>
<dbReference type="PROSITE" id="PS50887">
    <property type="entry name" value="GGDEF"/>
    <property type="match status" value="1"/>
</dbReference>
<feature type="domain" description="PAC" evidence="3">
    <location>
        <begin position="441"/>
        <end position="493"/>
    </location>
</feature>
<evidence type="ECO:0000259" key="4">
    <source>
        <dbReference type="PROSITE" id="PS50887"/>
    </source>
</evidence>
<dbReference type="SMART" id="SM00086">
    <property type="entry name" value="PAC"/>
    <property type="match status" value="2"/>
</dbReference>
<keyword evidence="7" id="KW-1185">Reference proteome</keyword>
<evidence type="ECO:0000256" key="1">
    <source>
        <dbReference type="PROSITE-ProRule" id="PRU00244"/>
    </source>
</evidence>
<dbReference type="Proteomes" id="UP001209318">
    <property type="component" value="Unassembled WGS sequence"/>
</dbReference>
<dbReference type="AlphaFoldDB" id="A0AAE3IV29"/>
<keyword evidence="1" id="KW-0812">Transmembrane</keyword>
<dbReference type="NCBIfam" id="TIGR00254">
    <property type="entry name" value="GGDEF"/>
    <property type="match status" value="1"/>
</dbReference>
<feature type="domain" description="GGDEF" evidence="4">
    <location>
        <begin position="532"/>
        <end position="669"/>
    </location>
</feature>
<feature type="transmembrane region" description="Helical" evidence="1">
    <location>
        <begin position="173"/>
        <end position="190"/>
    </location>
</feature>
<dbReference type="Gene3D" id="3.30.450.20">
    <property type="entry name" value="PAS domain"/>
    <property type="match status" value="2"/>
</dbReference>
<dbReference type="Pfam" id="PF13426">
    <property type="entry name" value="PAS_9"/>
    <property type="match status" value="1"/>
</dbReference>
<dbReference type="PROSITE" id="PS50113">
    <property type="entry name" value="PAC"/>
    <property type="match status" value="1"/>
</dbReference>
<accession>A0AAE3IV29</accession>
<keyword evidence="1" id="KW-1133">Transmembrane helix</keyword>
<keyword evidence="1" id="KW-0472">Membrane</keyword>
<dbReference type="Gene3D" id="3.30.70.270">
    <property type="match status" value="1"/>
</dbReference>
<reference evidence="6" key="1">
    <citation type="submission" date="2022-10" db="EMBL/GenBank/DDBJ databases">
        <title>Description of Fervidibacillus gen. nov. in the family Fervidibacillaceae fam. nov. with two species, Fervidibacillus albus sp. nov., and Fervidibacillus halotolerans sp. nov., isolated from tidal flat sediments.</title>
        <authorList>
            <person name="Kwon K.K."/>
            <person name="Yang S.-H."/>
        </authorList>
    </citation>
    <scope>NUCLEOTIDE SEQUENCE</scope>
    <source>
        <strain evidence="6">JCM 19140</strain>
    </source>
</reference>
<evidence type="ECO:0000259" key="5">
    <source>
        <dbReference type="PROSITE" id="PS50924"/>
    </source>
</evidence>
<keyword evidence="6" id="KW-0548">Nucleotidyltransferase</keyword>
<dbReference type="PROSITE" id="PS50112">
    <property type="entry name" value="PAS"/>
    <property type="match status" value="2"/>
</dbReference>
<dbReference type="GO" id="GO:0052621">
    <property type="term" value="F:diguanylate cyclase activity"/>
    <property type="evidence" value="ECO:0007669"/>
    <property type="project" value="UniProtKB-EC"/>
</dbReference>
<dbReference type="SUPFAM" id="SSF55785">
    <property type="entry name" value="PYP-like sensor domain (PAS domain)"/>
    <property type="match status" value="2"/>
</dbReference>
<dbReference type="RefSeq" id="WP_263074070.1">
    <property type="nucleotide sequence ID" value="NZ_JAOUSF010000005.1"/>
</dbReference>
<gene>
    <name evidence="6" type="ORF">OEV98_14480</name>
</gene>
<dbReference type="SUPFAM" id="SSF55073">
    <property type="entry name" value="Nucleotide cyclase"/>
    <property type="match status" value="1"/>
</dbReference>
<feature type="transmembrane region" description="Helical" evidence="1">
    <location>
        <begin position="100"/>
        <end position="119"/>
    </location>
</feature>
<feature type="transmembrane region" description="Helical" evidence="1">
    <location>
        <begin position="131"/>
        <end position="153"/>
    </location>
</feature>
<dbReference type="InterPro" id="IPR000700">
    <property type="entry name" value="PAS-assoc_C"/>
</dbReference>
<feature type="transmembrane region" description="Helical" evidence="1">
    <location>
        <begin position="39"/>
        <end position="61"/>
    </location>
</feature>
<dbReference type="InterPro" id="IPR013655">
    <property type="entry name" value="PAS_fold_3"/>
</dbReference>
<dbReference type="Pfam" id="PF00990">
    <property type="entry name" value="GGDEF"/>
    <property type="match status" value="1"/>
</dbReference>
<evidence type="ECO:0000259" key="3">
    <source>
        <dbReference type="PROSITE" id="PS50113"/>
    </source>
</evidence>
<feature type="transmembrane region" description="Helical" evidence="1">
    <location>
        <begin position="211"/>
        <end position="234"/>
    </location>
</feature>
<dbReference type="FunFam" id="3.30.70.270:FF:000001">
    <property type="entry name" value="Diguanylate cyclase domain protein"/>
    <property type="match status" value="1"/>
</dbReference>
<keyword evidence="6" id="KW-0808">Transferase</keyword>
<dbReference type="PROSITE" id="PS50924">
    <property type="entry name" value="MHYT"/>
    <property type="match status" value="1"/>
</dbReference>
<dbReference type="GO" id="GO:0016020">
    <property type="term" value="C:membrane"/>
    <property type="evidence" value="ECO:0007669"/>
    <property type="project" value="UniProtKB-UniRule"/>
</dbReference>
<dbReference type="InterPro" id="IPR000160">
    <property type="entry name" value="GGDEF_dom"/>
</dbReference>
<dbReference type="EMBL" id="JAOUSF010000005">
    <property type="protein sequence ID" value="MCU9614747.1"/>
    <property type="molecule type" value="Genomic_DNA"/>
</dbReference>
<dbReference type="CDD" id="cd00130">
    <property type="entry name" value="PAS"/>
    <property type="match status" value="2"/>
</dbReference>
<dbReference type="EC" id="2.7.7.65" evidence="6"/>
<dbReference type="InterPro" id="IPR035965">
    <property type="entry name" value="PAS-like_dom_sf"/>
</dbReference>
<dbReference type="PANTHER" id="PTHR44757:SF2">
    <property type="entry name" value="BIOFILM ARCHITECTURE MAINTENANCE PROTEIN MBAA"/>
    <property type="match status" value="1"/>
</dbReference>
<dbReference type="InterPro" id="IPR029787">
    <property type="entry name" value="Nucleotide_cyclase"/>
</dbReference>
<feature type="domain" description="MHYT" evidence="5">
    <location>
        <begin position="1"/>
        <end position="193"/>
    </location>
</feature>
<dbReference type="CDD" id="cd01949">
    <property type="entry name" value="GGDEF"/>
    <property type="match status" value="1"/>
</dbReference>
<protein>
    <submittedName>
        <fullName evidence="6">Diguanylate cyclase</fullName>
        <ecNumber evidence="6">2.7.7.65</ecNumber>
    </submittedName>
</protein>
<dbReference type="Pfam" id="PF08447">
    <property type="entry name" value="PAS_3"/>
    <property type="match status" value="1"/>
</dbReference>
<dbReference type="SMART" id="SM00267">
    <property type="entry name" value="GGDEF"/>
    <property type="match status" value="1"/>
</dbReference>
<evidence type="ECO:0000313" key="7">
    <source>
        <dbReference type="Proteomes" id="UP001209318"/>
    </source>
</evidence>
<organism evidence="6 7">
    <name type="scientific">Perspicuibacillus lycopersici</name>
    <dbReference type="NCBI Taxonomy" id="1325689"/>
    <lineage>
        <taxon>Bacteria</taxon>
        <taxon>Bacillati</taxon>
        <taxon>Bacillota</taxon>
        <taxon>Bacilli</taxon>
        <taxon>Bacillales</taxon>
        <taxon>Bacillaceae</taxon>
        <taxon>Perspicuibacillus</taxon>
    </lineage>
</organism>
<evidence type="ECO:0000259" key="2">
    <source>
        <dbReference type="PROSITE" id="PS50112"/>
    </source>
</evidence>
<feature type="transmembrane region" description="Helical" evidence="1">
    <location>
        <begin position="12"/>
        <end position="33"/>
    </location>
</feature>
<name>A0AAE3IV29_9BACI</name>
<dbReference type="PANTHER" id="PTHR44757">
    <property type="entry name" value="DIGUANYLATE CYCLASE DGCP"/>
    <property type="match status" value="1"/>
</dbReference>
<feature type="domain" description="PAS" evidence="2">
    <location>
        <begin position="245"/>
        <end position="314"/>
    </location>
</feature>
<feature type="transmembrane region" description="Helical" evidence="1">
    <location>
        <begin position="73"/>
        <end position="94"/>
    </location>
</feature>